<dbReference type="GO" id="GO:0036220">
    <property type="term" value="F:ITP diphosphatase activity"/>
    <property type="evidence" value="ECO:0007669"/>
    <property type="project" value="UniProtKB-UniRule"/>
</dbReference>
<evidence type="ECO:0000313" key="12">
    <source>
        <dbReference type="EMBL" id="TXK62508.1"/>
    </source>
</evidence>
<dbReference type="GO" id="GO:0000166">
    <property type="term" value="F:nucleotide binding"/>
    <property type="evidence" value="ECO:0007669"/>
    <property type="project" value="UniProtKB-KW"/>
</dbReference>
<organism evidence="12 13">
    <name type="scientific">Alkalisalibacterium limincola</name>
    <dbReference type="NCBI Taxonomy" id="2699169"/>
    <lineage>
        <taxon>Bacteria</taxon>
        <taxon>Pseudomonadati</taxon>
        <taxon>Pseudomonadota</taxon>
        <taxon>Gammaproteobacteria</taxon>
        <taxon>Lysobacterales</taxon>
        <taxon>Lysobacteraceae</taxon>
        <taxon>Alkalisalibacterium</taxon>
    </lineage>
</organism>
<comment type="catalytic activity">
    <reaction evidence="8 10">
        <text>dITP + H2O = dIMP + diphosphate + H(+)</text>
        <dbReference type="Rhea" id="RHEA:28342"/>
        <dbReference type="ChEBI" id="CHEBI:15377"/>
        <dbReference type="ChEBI" id="CHEBI:15378"/>
        <dbReference type="ChEBI" id="CHEBI:33019"/>
        <dbReference type="ChEBI" id="CHEBI:61194"/>
        <dbReference type="ChEBI" id="CHEBI:61382"/>
        <dbReference type="EC" id="3.6.1.66"/>
    </reaction>
</comment>
<dbReference type="AlphaFoldDB" id="A0A5C8KSG8"/>
<proteinExistence type="inferred from homology"/>
<comment type="catalytic activity">
    <reaction evidence="10">
        <text>ITP + H2O = IMP + diphosphate + H(+)</text>
        <dbReference type="Rhea" id="RHEA:29399"/>
        <dbReference type="ChEBI" id="CHEBI:15377"/>
        <dbReference type="ChEBI" id="CHEBI:15378"/>
        <dbReference type="ChEBI" id="CHEBI:33019"/>
        <dbReference type="ChEBI" id="CHEBI:58053"/>
        <dbReference type="ChEBI" id="CHEBI:61402"/>
        <dbReference type="EC" id="3.6.1.66"/>
    </reaction>
</comment>
<name>A0A5C8KSG8_9GAMM</name>
<keyword evidence="4 10" id="KW-0547">Nucleotide-binding</keyword>
<dbReference type="SUPFAM" id="SSF52972">
    <property type="entry name" value="ITPase-like"/>
    <property type="match status" value="1"/>
</dbReference>
<dbReference type="HAMAP" id="MF_01405">
    <property type="entry name" value="Non_canon_purine_NTPase"/>
    <property type="match status" value="1"/>
</dbReference>
<evidence type="ECO:0000256" key="2">
    <source>
        <dbReference type="ARBA" id="ARBA00011738"/>
    </source>
</evidence>
<comment type="catalytic activity">
    <reaction evidence="9 10">
        <text>XTP + H2O = XMP + diphosphate + H(+)</text>
        <dbReference type="Rhea" id="RHEA:28610"/>
        <dbReference type="ChEBI" id="CHEBI:15377"/>
        <dbReference type="ChEBI" id="CHEBI:15378"/>
        <dbReference type="ChEBI" id="CHEBI:33019"/>
        <dbReference type="ChEBI" id="CHEBI:57464"/>
        <dbReference type="ChEBI" id="CHEBI:61314"/>
        <dbReference type="EC" id="3.6.1.66"/>
    </reaction>
</comment>
<comment type="similarity">
    <text evidence="1 10 11">Belongs to the HAM1 NTPase family.</text>
</comment>
<evidence type="ECO:0000256" key="5">
    <source>
        <dbReference type="ARBA" id="ARBA00022801"/>
    </source>
</evidence>
<dbReference type="InterPro" id="IPR002637">
    <property type="entry name" value="RdgB/HAM1"/>
</dbReference>
<dbReference type="GO" id="GO:0005829">
    <property type="term" value="C:cytosol"/>
    <property type="evidence" value="ECO:0007669"/>
    <property type="project" value="TreeGrafter"/>
</dbReference>
<keyword evidence="7 10" id="KW-0546">Nucleotide metabolism</keyword>
<keyword evidence="3 10" id="KW-0479">Metal-binding</keyword>
<protein>
    <recommendedName>
        <fullName evidence="10">dITP/XTP pyrophosphatase</fullName>
        <ecNumber evidence="10">3.6.1.66</ecNumber>
    </recommendedName>
    <alternativeName>
        <fullName evidence="10">Non-canonical purine NTP pyrophosphatase</fullName>
    </alternativeName>
    <alternativeName>
        <fullName evidence="10">Non-standard purine NTP pyrophosphatase</fullName>
    </alternativeName>
    <alternativeName>
        <fullName evidence="10">Nucleoside-triphosphate diphosphatase</fullName>
    </alternativeName>
    <alternativeName>
        <fullName evidence="10">Nucleoside-triphosphate pyrophosphatase</fullName>
        <shortName evidence="10">NTPase</shortName>
    </alternativeName>
</protein>
<sequence length="200" mass="21237">MTTRLVVATGNPGKLAELRALLDDAGIAVDGQDQHGVGDVEEDGLTFLENALIKARHAARATGLPALADDSGLIVDALGGEPGLKSARFAGSPVDHAANNALLLERLQGVVPGRRTARFYCVLVLLRHAEDPQPLIAEGIWPGRILEAAQGEGGFGYDPLFEVPGHRCSAAQLGPEAKNRLSHRGRALARLLERLREQPL</sequence>
<feature type="active site" description="Proton acceptor" evidence="10">
    <location>
        <position position="70"/>
    </location>
</feature>
<keyword evidence="13" id="KW-1185">Reference proteome</keyword>
<dbReference type="GO" id="GO:0046872">
    <property type="term" value="F:metal ion binding"/>
    <property type="evidence" value="ECO:0007669"/>
    <property type="project" value="UniProtKB-KW"/>
</dbReference>
<dbReference type="OrthoDB" id="9807456at2"/>
<dbReference type="PANTHER" id="PTHR11067">
    <property type="entry name" value="INOSINE TRIPHOSPHATE PYROPHOSPHATASE/HAM1 PROTEIN"/>
    <property type="match status" value="1"/>
</dbReference>
<reference evidence="12 13" key="1">
    <citation type="submission" date="2019-08" db="EMBL/GenBank/DDBJ databases">
        <authorList>
            <person name="Karlyshev A.V."/>
        </authorList>
    </citation>
    <scope>NUCLEOTIDE SEQUENCE [LARGE SCALE GENOMIC DNA]</scope>
    <source>
        <strain evidence="12 13">Alg18-2.2</strain>
    </source>
</reference>
<gene>
    <name evidence="12" type="primary">rdgB</name>
    <name evidence="12" type="ORF">FU658_06960</name>
</gene>
<feature type="binding site" evidence="10">
    <location>
        <position position="70"/>
    </location>
    <ligand>
        <name>Mg(2+)</name>
        <dbReference type="ChEBI" id="CHEBI:18420"/>
    </ligand>
</feature>
<dbReference type="InterPro" id="IPR020922">
    <property type="entry name" value="dITP/XTP_pyrophosphatase"/>
</dbReference>
<feature type="binding site" evidence="10">
    <location>
        <begin position="155"/>
        <end position="158"/>
    </location>
    <ligand>
        <name>substrate</name>
    </ligand>
</feature>
<dbReference type="GO" id="GO:0036222">
    <property type="term" value="F:XTP diphosphatase activity"/>
    <property type="evidence" value="ECO:0007669"/>
    <property type="project" value="UniProtKB-UniRule"/>
</dbReference>
<dbReference type="Gene3D" id="3.90.950.10">
    <property type="match status" value="1"/>
</dbReference>
<evidence type="ECO:0000256" key="9">
    <source>
        <dbReference type="ARBA" id="ARBA00052017"/>
    </source>
</evidence>
<accession>A0A5C8KSG8</accession>
<feature type="binding site" evidence="10">
    <location>
        <begin position="9"/>
        <end position="14"/>
    </location>
    <ligand>
        <name>substrate</name>
    </ligand>
</feature>
<evidence type="ECO:0000256" key="11">
    <source>
        <dbReference type="RuleBase" id="RU003781"/>
    </source>
</evidence>
<evidence type="ECO:0000256" key="3">
    <source>
        <dbReference type="ARBA" id="ARBA00022723"/>
    </source>
</evidence>
<comment type="function">
    <text evidence="10">Pyrophosphatase that catalyzes the hydrolysis of nucleoside triphosphates to their monophosphate derivatives, with a high preference for the non-canonical purine nucleotides XTP (xanthosine triphosphate), dITP (deoxyinosine triphosphate) and ITP. Seems to function as a house-cleaning enzyme that removes non-canonical purine nucleotides from the nucleotide pool, thus preventing their incorporation into DNA/RNA and avoiding chromosomal lesions.</text>
</comment>
<dbReference type="PANTHER" id="PTHR11067:SF9">
    <property type="entry name" value="INOSINE TRIPHOSPHATE PYROPHOSPHATASE"/>
    <property type="match status" value="1"/>
</dbReference>
<comment type="cofactor">
    <cofactor evidence="10">
        <name>Mg(2+)</name>
        <dbReference type="ChEBI" id="CHEBI:18420"/>
    </cofactor>
    <text evidence="10">Binds 1 Mg(2+) ion per subunit.</text>
</comment>
<dbReference type="Proteomes" id="UP000321248">
    <property type="component" value="Unassembled WGS sequence"/>
</dbReference>
<keyword evidence="5 10" id="KW-0378">Hydrolase</keyword>
<dbReference type="Pfam" id="PF01725">
    <property type="entry name" value="Ham1p_like"/>
    <property type="match status" value="1"/>
</dbReference>
<dbReference type="NCBIfam" id="TIGR00042">
    <property type="entry name" value="RdgB/HAM1 family non-canonical purine NTP pyrophosphatase"/>
    <property type="match status" value="1"/>
</dbReference>
<feature type="binding site" evidence="10">
    <location>
        <position position="178"/>
    </location>
    <ligand>
        <name>substrate</name>
    </ligand>
</feature>
<dbReference type="GO" id="GO:0035870">
    <property type="term" value="F:dITP diphosphatase activity"/>
    <property type="evidence" value="ECO:0007669"/>
    <property type="project" value="UniProtKB-UniRule"/>
</dbReference>
<comment type="subunit">
    <text evidence="2 10">Homodimer.</text>
</comment>
<evidence type="ECO:0000313" key="13">
    <source>
        <dbReference type="Proteomes" id="UP000321248"/>
    </source>
</evidence>
<feature type="binding site" evidence="10">
    <location>
        <begin position="183"/>
        <end position="184"/>
    </location>
    <ligand>
        <name>substrate</name>
    </ligand>
</feature>
<feature type="binding site" evidence="10">
    <location>
        <position position="41"/>
    </location>
    <ligand>
        <name>Mg(2+)</name>
        <dbReference type="ChEBI" id="CHEBI:18420"/>
    </ligand>
</feature>
<comment type="caution">
    <text evidence="12">The sequence shown here is derived from an EMBL/GenBank/DDBJ whole genome shotgun (WGS) entry which is preliminary data.</text>
</comment>
<dbReference type="EC" id="3.6.1.66" evidence="10"/>
<dbReference type="GO" id="GO:0009117">
    <property type="term" value="P:nucleotide metabolic process"/>
    <property type="evidence" value="ECO:0007669"/>
    <property type="project" value="UniProtKB-KW"/>
</dbReference>
<evidence type="ECO:0000256" key="6">
    <source>
        <dbReference type="ARBA" id="ARBA00022842"/>
    </source>
</evidence>
<evidence type="ECO:0000256" key="8">
    <source>
        <dbReference type="ARBA" id="ARBA00051875"/>
    </source>
</evidence>
<dbReference type="FunFam" id="3.90.950.10:FF:000001">
    <property type="entry name" value="dITP/XTP pyrophosphatase"/>
    <property type="match status" value="1"/>
</dbReference>
<evidence type="ECO:0000256" key="7">
    <source>
        <dbReference type="ARBA" id="ARBA00023080"/>
    </source>
</evidence>
<evidence type="ECO:0000256" key="10">
    <source>
        <dbReference type="HAMAP-Rule" id="MF_01405"/>
    </source>
</evidence>
<evidence type="ECO:0000256" key="4">
    <source>
        <dbReference type="ARBA" id="ARBA00022741"/>
    </source>
</evidence>
<dbReference type="RefSeq" id="WP_147891430.1">
    <property type="nucleotide sequence ID" value="NZ_VRTS01000004.1"/>
</dbReference>
<dbReference type="InterPro" id="IPR029001">
    <property type="entry name" value="ITPase-like_fam"/>
</dbReference>
<dbReference type="EMBL" id="VRTS01000004">
    <property type="protein sequence ID" value="TXK62508.1"/>
    <property type="molecule type" value="Genomic_DNA"/>
</dbReference>
<feature type="binding site" evidence="10">
    <location>
        <position position="71"/>
    </location>
    <ligand>
        <name>substrate</name>
    </ligand>
</feature>
<dbReference type="GO" id="GO:0017111">
    <property type="term" value="F:ribonucleoside triphosphate phosphatase activity"/>
    <property type="evidence" value="ECO:0007669"/>
    <property type="project" value="InterPro"/>
</dbReference>
<dbReference type="GO" id="GO:0009146">
    <property type="term" value="P:purine nucleoside triphosphate catabolic process"/>
    <property type="evidence" value="ECO:0007669"/>
    <property type="project" value="UniProtKB-UniRule"/>
</dbReference>
<keyword evidence="6 10" id="KW-0460">Magnesium</keyword>
<dbReference type="CDD" id="cd00515">
    <property type="entry name" value="HAM1"/>
    <property type="match status" value="1"/>
</dbReference>
<evidence type="ECO:0000256" key="1">
    <source>
        <dbReference type="ARBA" id="ARBA00008023"/>
    </source>
</evidence>